<dbReference type="GO" id="GO:0020037">
    <property type="term" value="F:heme binding"/>
    <property type="evidence" value="ECO:0007669"/>
    <property type="project" value="InterPro"/>
</dbReference>
<dbReference type="PANTHER" id="PTHR40942">
    <property type="match status" value="1"/>
</dbReference>
<dbReference type="GO" id="GO:0009055">
    <property type="term" value="F:electron transfer activity"/>
    <property type="evidence" value="ECO:0007669"/>
    <property type="project" value="InterPro"/>
</dbReference>
<reference evidence="9 10" key="1">
    <citation type="submission" date="2016-03" db="EMBL/GenBank/DDBJ databases">
        <title>Comparative genomics of Rickettsiella.</title>
        <authorList>
            <person name="Chandler C."/>
            <person name="Wang Y."/>
        </authorList>
    </citation>
    <scope>NUCLEOTIDE SEQUENCE [LARGE SCALE GENOMIC DNA]</scope>
    <source>
        <strain evidence="9 10">RCFS May 2013</strain>
    </source>
</reference>
<dbReference type="Pfam" id="PF13442">
    <property type="entry name" value="Cytochrome_CBB3"/>
    <property type="match status" value="1"/>
</dbReference>
<sequence length="150" mass="16727">MLNFRKILNIIVFIFTSDFMMPIYADFFDNSSIALEKRIAPIGKVKVASSEISPSLSLQVVEQDAHLGKTIFESKCILCHKNGIGGAPRLGNHSDWAPRIKKKFSLLLKHATMGYRAMPPKGACLECSISDLEVTIKYMLAQLPIYALHT</sequence>
<dbReference type="RefSeq" id="WP_084028772.1">
    <property type="nucleotide sequence ID" value="NZ_LUKY01000033.1"/>
</dbReference>
<evidence type="ECO:0000256" key="7">
    <source>
        <dbReference type="SAM" id="Phobius"/>
    </source>
</evidence>
<gene>
    <name evidence="9" type="ORF">A1D18_06375</name>
</gene>
<keyword evidence="7" id="KW-1133">Transmembrane helix</keyword>
<dbReference type="SUPFAM" id="SSF46626">
    <property type="entry name" value="Cytochrome c"/>
    <property type="match status" value="1"/>
</dbReference>
<name>A0A1J8NH25_9COXI</name>
<dbReference type="PRINTS" id="PR00607">
    <property type="entry name" value="CYTCHROMECIE"/>
</dbReference>
<dbReference type="STRING" id="1225476.A1D18_06375"/>
<dbReference type="InterPro" id="IPR002323">
    <property type="entry name" value="Cyt_CIE"/>
</dbReference>
<keyword evidence="5 6" id="KW-0408">Iron</keyword>
<dbReference type="InterPro" id="IPR009056">
    <property type="entry name" value="Cyt_c-like_dom"/>
</dbReference>
<evidence type="ECO:0000256" key="2">
    <source>
        <dbReference type="ARBA" id="ARBA00022617"/>
    </source>
</evidence>
<dbReference type="PROSITE" id="PS51007">
    <property type="entry name" value="CYTC"/>
    <property type="match status" value="1"/>
</dbReference>
<evidence type="ECO:0000256" key="5">
    <source>
        <dbReference type="ARBA" id="ARBA00023004"/>
    </source>
</evidence>
<proteinExistence type="predicted"/>
<evidence type="ECO:0000259" key="8">
    <source>
        <dbReference type="PROSITE" id="PS51007"/>
    </source>
</evidence>
<dbReference type="Proteomes" id="UP000183924">
    <property type="component" value="Unassembled WGS sequence"/>
</dbReference>
<feature type="transmembrane region" description="Helical" evidence="7">
    <location>
        <begin position="7"/>
        <end position="25"/>
    </location>
</feature>
<dbReference type="PANTHER" id="PTHR40942:SF4">
    <property type="entry name" value="CYTOCHROME C5"/>
    <property type="match status" value="1"/>
</dbReference>
<dbReference type="Gene3D" id="1.10.760.10">
    <property type="entry name" value="Cytochrome c-like domain"/>
    <property type="match status" value="1"/>
</dbReference>
<dbReference type="InterPro" id="IPR036909">
    <property type="entry name" value="Cyt_c-like_dom_sf"/>
</dbReference>
<organism evidence="9 10">
    <name type="scientific">Candidatus Rickettsiella isopodorum</name>
    <dbReference type="NCBI Taxonomy" id="1225476"/>
    <lineage>
        <taxon>Bacteria</taxon>
        <taxon>Pseudomonadati</taxon>
        <taxon>Pseudomonadota</taxon>
        <taxon>Gammaproteobacteria</taxon>
        <taxon>Legionellales</taxon>
        <taxon>Coxiellaceae</taxon>
        <taxon>Rickettsiella</taxon>
    </lineage>
</organism>
<protein>
    <recommendedName>
        <fullName evidence="8">Cytochrome c domain-containing protein</fullName>
    </recommendedName>
</protein>
<keyword evidence="3 6" id="KW-0479">Metal-binding</keyword>
<evidence type="ECO:0000256" key="3">
    <source>
        <dbReference type="ARBA" id="ARBA00022723"/>
    </source>
</evidence>
<evidence type="ECO:0000313" key="9">
    <source>
        <dbReference type="EMBL" id="OIZ94456.1"/>
    </source>
</evidence>
<keyword evidence="4" id="KW-0249">Electron transport</keyword>
<accession>A0A1J8NH25</accession>
<evidence type="ECO:0000256" key="4">
    <source>
        <dbReference type="ARBA" id="ARBA00022982"/>
    </source>
</evidence>
<keyword evidence="1" id="KW-0813">Transport</keyword>
<feature type="domain" description="Cytochrome c" evidence="8">
    <location>
        <begin position="63"/>
        <end position="143"/>
    </location>
</feature>
<keyword evidence="10" id="KW-1185">Reference proteome</keyword>
<evidence type="ECO:0000256" key="1">
    <source>
        <dbReference type="ARBA" id="ARBA00022448"/>
    </source>
</evidence>
<keyword evidence="2 6" id="KW-0349">Heme</keyword>
<keyword evidence="7" id="KW-0472">Membrane</keyword>
<evidence type="ECO:0000256" key="6">
    <source>
        <dbReference type="PROSITE-ProRule" id="PRU00433"/>
    </source>
</evidence>
<evidence type="ECO:0000313" key="10">
    <source>
        <dbReference type="Proteomes" id="UP000183924"/>
    </source>
</evidence>
<comment type="caution">
    <text evidence="9">The sequence shown here is derived from an EMBL/GenBank/DDBJ whole genome shotgun (WGS) entry which is preliminary data.</text>
</comment>
<dbReference type="GO" id="GO:0005506">
    <property type="term" value="F:iron ion binding"/>
    <property type="evidence" value="ECO:0007669"/>
    <property type="project" value="InterPro"/>
</dbReference>
<dbReference type="AlphaFoldDB" id="A0A1J8NH25"/>
<dbReference type="EMBL" id="LUKY01000033">
    <property type="protein sequence ID" value="OIZ94456.1"/>
    <property type="molecule type" value="Genomic_DNA"/>
</dbReference>
<keyword evidence="7" id="KW-0812">Transmembrane</keyword>